<evidence type="ECO:0000313" key="2">
    <source>
        <dbReference type="Proteomes" id="UP001595952"/>
    </source>
</evidence>
<accession>A0ABV9I6U2</accession>
<dbReference type="RefSeq" id="WP_380060207.1">
    <property type="nucleotide sequence ID" value="NZ_JBHSEI010000001.1"/>
</dbReference>
<dbReference type="EMBL" id="JBHSEI010000001">
    <property type="protein sequence ID" value="MFC4637174.1"/>
    <property type="molecule type" value="Genomic_DNA"/>
</dbReference>
<name>A0ABV9I6U2_9DEIO</name>
<proteinExistence type="predicted"/>
<dbReference type="Proteomes" id="UP001595952">
    <property type="component" value="Unassembled WGS sequence"/>
</dbReference>
<organism evidence="1 2">
    <name type="scientific">Deinococcus hohokamensis</name>
    <dbReference type="NCBI Taxonomy" id="309883"/>
    <lineage>
        <taxon>Bacteria</taxon>
        <taxon>Thermotogati</taxon>
        <taxon>Deinococcota</taxon>
        <taxon>Deinococci</taxon>
        <taxon>Deinococcales</taxon>
        <taxon>Deinococcaceae</taxon>
        <taxon>Deinococcus</taxon>
    </lineage>
</organism>
<keyword evidence="2" id="KW-1185">Reference proteome</keyword>
<comment type="caution">
    <text evidence="1">The sequence shown here is derived from an EMBL/GenBank/DDBJ whole genome shotgun (WGS) entry which is preliminary data.</text>
</comment>
<protein>
    <submittedName>
        <fullName evidence="1">Uncharacterized protein</fullName>
    </submittedName>
</protein>
<evidence type="ECO:0000313" key="1">
    <source>
        <dbReference type="EMBL" id="MFC4637174.1"/>
    </source>
</evidence>
<sequence>MQITISAGGYQAMVVINHIRRFHGIQQVTKKTPKEIAAIKRRIAEVATRFDIMSMQEFELSEFGAARYFQIWEADTVLRLRFHQEAEKISLPATQEDIASALFDGVKHRAITWVSVRLIRGWLDRLKQGRYALAPESRQ</sequence>
<reference evidence="2" key="1">
    <citation type="journal article" date="2019" name="Int. J. Syst. Evol. Microbiol.">
        <title>The Global Catalogue of Microorganisms (GCM) 10K type strain sequencing project: providing services to taxonomists for standard genome sequencing and annotation.</title>
        <authorList>
            <consortium name="The Broad Institute Genomics Platform"/>
            <consortium name="The Broad Institute Genome Sequencing Center for Infectious Disease"/>
            <person name="Wu L."/>
            <person name="Ma J."/>
        </authorList>
    </citation>
    <scope>NUCLEOTIDE SEQUENCE [LARGE SCALE GENOMIC DNA]</scope>
    <source>
        <strain evidence="2">CCUG 55995</strain>
    </source>
</reference>
<gene>
    <name evidence="1" type="ORF">ACFO0D_02350</name>
</gene>